<evidence type="ECO:0000313" key="2">
    <source>
        <dbReference type="EMBL" id="OAI13891.1"/>
    </source>
</evidence>
<dbReference type="EMBL" id="LUUL01000136">
    <property type="protein sequence ID" value="OAI21653.1"/>
    <property type="molecule type" value="Genomic_DNA"/>
</dbReference>
<dbReference type="SMART" id="SM00100">
    <property type="entry name" value="cNMP"/>
    <property type="match status" value="1"/>
</dbReference>
<reference evidence="2 5" key="2">
    <citation type="submission" date="2016-03" db="EMBL/GenBank/DDBJ databases">
        <authorList>
            <person name="Ploux O."/>
        </authorList>
    </citation>
    <scope>NUCLEOTIDE SEQUENCE [LARGE SCALE GENOMIC DNA]</scope>
    <source>
        <strain evidence="2 5">R-45378</strain>
    </source>
</reference>
<evidence type="ECO:0000313" key="3">
    <source>
        <dbReference type="EMBL" id="OAI21653.1"/>
    </source>
</evidence>
<dbReference type="PROSITE" id="PS00888">
    <property type="entry name" value="CNMP_BINDING_1"/>
    <property type="match status" value="1"/>
</dbReference>
<dbReference type="OrthoDB" id="6881322at2"/>
<gene>
    <name evidence="3" type="ORF">A1356_02585</name>
    <name evidence="2" type="ORF">A1507_16030</name>
</gene>
<dbReference type="Pfam" id="PF00027">
    <property type="entry name" value="cNMP_binding"/>
    <property type="match status" value="1"/>
</dbReference>
<dbReference type="AlphaFoldDB" id="A0A177N7N8"/>
<evidence type="ECO:0000259" key="1">
    <source>
        <dbReference type="PROSITE" id="PS50042"/>
    </source>
</evidence>
<evidence type="ECO:0000313" key="4">
    <source>
        <dbReference type="Proteomes" id="UP000077734"/>
    </source>
</evidence>
<keyword evidence="4" id="KW-1185">Reference proteome</keyword>
<protein>
    <submittedName>
        <fullName evidence="2">Cyclic nucleotide-binding protein</fullName>
    </submittedName>
</protein>
<reference evidence="3 4" key="1">
    <citation type="submission" date="2016-03" db="EMBL/GenBank/DDBJ databases">
        <authorList>
            <person name="Heylen K."/>
            <person name="De Vos P."/>
            <person name="Vekeman B."/>
        </authorList>
    </citation>
    <scope>NUCLEOTIDE SEQUENCE [LARGE SCALE GENOMIC DNA]</scope>
    <source>
        <strain evidence="3 4">R-49807</strain>
    </source>
</reference>
<dbReference type="RefSeq" id="WP_054762477.1">
    <property type="nucleotide sequence ID" value="NZ_AP019777.1"/>
</dbReference>
<evidence type="ECO:0000313" key="5">
    <source>
        <dbReference type="Proteomes" id="UP000077857"/>
    </source>
</evidence>
<dbReference type="Gene3D" id="2.60.120.10">
    <property type="entry name" value="Jelly Rolls"/>
    <property type="match status" value="1"/>
</dbReference>
<dbReference type="SUPFAM" id="SSF51206">
    <property type="entry name" value="cAMP-binding domain-like"/>
    <property type="match status" value="1"/>
</dbReference>
<dbReference type="PROSITE" id="PS50042">
    <property type="entry name" value="CNMP_BINDING_3"/>
    <property type="match status" value="1"/>
</dbReference>
<sequence>MIEILSDVLKNPLFQEGCAWRRYRLSAGATIVKKGDPGKTLFYLEEGLVRVLGGAELDGNKRVSPGLCDLEAGAVFGDVCLYESRERTASVISVTDVQLLEIRSDMLSVYMDDHPIQGYLFLKELFQTMSRRLGLANDRIEHLLAWGIKAHDIDKYL</sequence>
<name>A0A177N7N8_9GAMM</name>
<dbReference type="Proteomes" id="UP000077857">
    <property type="component" value="Unassembled WGS sequence"/>
</dbReference>
<organism evidence="2 5">
    <name type="scientific">Methylomonas koyamae</name>
    <dbReference type="NCBI Taxonomy" id="702114"/>
    <lineage>
        <taxon>Bacteria</taxon>
        <taxon>Pseudomonadati</taxon>
        <taxon>Pseudomonadota</taxon>
        <taxon>Gammaproteobacteria</taxon>
        <taxon>Methylococcales</taxon>
        <taxon>Methylococcaceae</taxon>
        <taxon>Methylomonas</taxon>
    </lineage>
</organism>
<dbReference type="InterPro" id="IPR000595">
    <property type="entry name" value="cNMP-bd_dom"/>
</dbReference>
<dbReference type="Proteomes" id="UP000077734">
    <property type="component" value="Unassembled WGS sequence"/>
</dbReference>
<dbReference type="EMBL" id="LUUJ01000095">
    <property type="protein sequence ID" value="OAI13891.1"/>
    <property type="molecule type" value="Genomic_DNA"/>
</dbReference>
<dbReference type="InterPro" id="IPR014710">
    <property type="entry name" value="RmlC-like_jellyroll"/>
</dbReference>
<feature type="domain" description="Cyclic nucleotide-binding" evidence="1">
    <location>
        <begin position="21"/>
        <end position="102"/>
    </location>
</feature>
<accession>A0A177N7N8</accession>
<comment type="caution">
    <text evidence="2">The sequence shown here is derived from an EMBL/GenBank/DDBJ whole genome shotgun (WGS) entry which is preliminary data.</text>
</comment>
<dbReference type="InterPro" id="IPR018490">
    <property type="entry name" value="cNMP-bd_dom_sf"/>
</dbReference>
<dbReference type="InterPro" id="IPR018488">
    <property type="entry name" value="cNMP-bd_CS"/>
</dbReference>
<proteinExistence type="predicted"/>
<dbReference type="CDD" id="cd00038">
    <property type="entry name" value="CAP_ED"/>
    <property type="match status" value="1"/>
</dbReference>